<dbReference type="AlphaFoldDB" id="A0A183HRZ6"/>
<keyword evidence="2" id="KW-1185">Reference proteome</keyword>
<dbReference type="STRING" id="387005.A0A183HRZ6"/>
<dbReference type="Proteomes" id="UP000267606">
    <property type="component" value="Unassembled WGS sequence"/>
</dbReference>
<organism evidence="3">
    <name type="scientific">Onchocerca flexuosa</name>
    <dbReference type="NCBI Taxonomy" id="387005"/>
    <lineage>
        <taxon>Eukaryota</taxon>
        <taxon>Metazoa</taxon>
        <taxon>Ecdysozoa</taxon>
        <taxon>Nematoda</taxon>
        <taxon>Chromadorea</taxon>
        <taxon>Rhabditida</taxon>
        <taxon>Spirurina</taxon>
        <taxon>Spiruromorpha</taxon>
        <taxon>Filarioidea</taxon>
        <taxon>Onchocercidae</taxon>
        <taxon>Onchocerca</taxon>
    </lineage>
</organism>
<dbReference type="EMBL" id="UZAJ01013486">
    <property type="protein sequence ID" value="VDO67132.1"/>
    <property type="molecule type" value="Genomic_DNA"/>
</dbReference>
<evidence type="ECO:0000313" key="3">
    <source>
        <dbReference type="WBParaSite" id="OFLC_0001025701-mRNA-1"/>
    </source>
</evidence>
<dbReference type="WBParaSite" id="OFLC_0001025701-mRNA-1">
    <property type="protein sequence ID" value="OFLC_0001025701-mRNA-1"/>
    <property type="gene ID" value="OFLC_0001025701"/>
</dbReference>
<accession>A0A183HRZ6</accession>
<evidence type="ECO:0000313" key="1">
    <source>
        <dbReference type="EMBL" id="VDO67132.1"/>
    </source>
</evidence>
<name>A0A183HRZ6_9BILA</name>
<sequence length="76" mass="8559">MINKSVKCAKRRGDCKYYPESRNRGSGSGSNALFNKFEAPEVHCNILQREVQTKHSEELDLLDAAKCGDLCTIKVR</sequence>
<evidence type="ECO:0000313" key="2">
    <source>
        <dbReference type="Proteomes" id="UP000267606"/>
    </source>
</evidence>
<reference evidence="3" key="1">
    <citation type="submission" date="2016-06" db="UniProtKB">
        <authorList>
            <consortium name="WormBaseParasite"/>
        </authorList>
    </citation>
    <scope>IDENTIFICATION</scope>
</reference>
<protein>
    <submittedName>
        <fullName evidence="1 3">Uncharacterized protein</fullName>
    </submittedName>
</protein>
<proteinExistence type="predicted"/>
<reference evidence="1 2" key="2">
    <citation type="submission" date="2018-11" db="EMBL/GenBank/DDBJ databases">
        <authorList>
            <consortium name="Pathogen Informatics"/>
        </authorList>
    </citation>
    <scope>NUCLEOTIDE SEQUENCE [LARGE SCALE GENOMIC DNA]</scope>
</reference>
<gene>
    <name evidence="1" type="ORF">OFLC_LOCUS10261</name>
</gene>